<proteinExistence type="predicted"/>
<name>A0A6M8SMB9_9NEIS</name>
<evidence type="ECO:0000313" key="1">
    <source>
        <dbReference type="EMBL" id="QKJ65274.1"/>
    </source>
</evidence>
<reference evidence="1 2" key="1">
    <citation type="submission" date="2020-05" db="EMBL/GenBank/DDBJ databases">
        <title>Complete genome sequence of Deefgea sp. D17.</title>
        <authorList>
            <person name="Bae J.-W."/>
            <person name="Han J.E."/>
        </authorList>
    </citation>
    <scope>NUCLEOTIDE SEQUENCE [LARGE SCALE GENOMIC DNA]</scope>
    <source>
        <strain evidence="1 2">D17</strain>
    </source>
</reference>
<dbReference type="Proteomes" id="UP000504844">
    <property type="component" value="Chromosome"/>
</dbReference>
<protein>
    <submittedName>
        <fullName evidence="1">Rha family transcriptional regulator</fullName>
    </submittedName>
</protein>
<organism evidence="1 2">
    <name type="scientific">Deefgea piscis</name>
    <dbReference type="NCBI Taxonomy" id="2739061"/>
    <lineage>
        <taxon>Bacteria</taxon>
        <taxon>Pseudomonadati</taxon>
        <taxon>Pseudomonadota</taxon>
        <taxon>Betaproteobacteria</taxon>
        <taxon>Neisseriales</taxon>
        <taxon>Chitinibacteraceae</taxon>
        <taxon>Deefgea</taxon>
    </lineage>
</organism>
<sequence length="245" mass="27314">MNRSLTMSLNTLTSPDVSIINGKPVTTSKAIAAFFHKLHKNVLRDIEALKADLPADFYQLNFEPIQIDANLGLGRTRKDPAYQITRDGFTLLAMGFTGKEALAWKVQYIKTFNAMEDSLRPLSIVPPEFDDVPAYAGPLYQLTERQIDLLVVSRLTQQINAENAICAATAACAPKGSRDIDEQAIHDTLKKVATGLFAVNEPVGAAFFAATERLLSMYRNEREQMRERFNQAMPKVPLNVLRKVD</sequence>
<dbReference type="AlphaFoldDB" id="A0A6M8SMB9"/>
<dbReference type="Pfam" id="PF09669">
    <property type="entry name" value="Phage_pRha"/>
    <property type="match status" value="1"/>
</dbReference>
<dbReference type="InterPro" id="IPR014054">
    <property type="entry name" value="Phage_regulatory_Rha"/>
</dbReference>
<dbReference type="NCBIfam" id="TIGR02681">
    <property type="entry name" value="phage_pRha"/>
    <property type="match status" value="1"/>
</dbReference>
<dbReference type="KEGG" id="dee:HQN60_00140"/>
<evidence type="ECO:0000313" key="2">
    <source>
        <dbReference type="Proteomes" id="UP000504844"/>
    </source>
</evidence>
<dbReference type="EMBL" id="CP054143">
    <property type="protein sequence ID" value="QKJ65274.1"/>
    <property type="molecule type" value="Genomic_DNA"/>
</dbReference>
<gene>
    <name evidence="1" type="ORF">HQN60_00140</name>
</gene>
<keyword evidence="2" id="KW-1185">Reference proteome</keyword>
<accession>A0A6M8SMB9</accession>